<evidence type="ECO:0008006" key="8">
    <source>
        <dbReference type="Google" id="ProtNLM"/>
    </source>
</evidence>
<dbReference type="GO" id="GO:0020037">
    <property type="term" value="F:heme binding"/>
    <property type="evidence" value="ECO:0007669"/>
    <property type="project" value="TreeGrafter"/>
</dbReference>
<dbReference type="AlphaFoldDB" id="A0A6J4RBW9"/>
<dbReference type="PRINTS" id="PR00407">
    <property type="entry name" value="EUMOPTERIN"/>
</dbReference>
<evidence type="ECO:0000256" key="4">
    <source>
        <dbReference type="ARBA" id="ARBA00023002"/>
    </source>
</evidence>
<dbReference type="InterPro" id="IPR008335">
    <property type="entry name" value="Mopterin_OxRdtase_euk"/>
</dbReference>
<dbReference type="GO" id="GO:0043546">
    <property type="term" value="F:molybdopterin cofactor binding"/>
    <property type="evidence" value="ECO:0007669"/>
    <property type="project" value="TreeGrafter"/>
</dbReference>
<dbReference type="PANTHER" id="PTHR19372">
    <property type="entry name" value="SULFITE REDUCTASE"/>
    <property type="match status" value="1"/>
</dbReference>
<feature type="domain" description="Oxidoreductase molybdopterin-binding" evidence="5">
    <location>
        <begin position="43"/>
        <end position="218"/>
    </location>
</feature>
<dbReference type="SUPFAM" id="SSF81296">
    <property type="entry name" value="E set domains"/>
    <property type="match status" value="1"/>
</dbReference>
<dbReference type="PANTHER" id="PTHR19372:SF7">
    <property type="entry name" value="SULFITE OXIDASE, MITOCHONDRIAL"/>
    <property type="match status" value="1"/>
</dbReference>
<dbReference type="EMBL" id="CADCVE010000092">
    <property type="protein sequence ID" value="CAA9463328.1"/>
    <property type="molecule type" value="Genomic_DNA"/>
</dbReference>
<dbReference type="Pfam" id="PF00174">
    <property type="entry name" value="Oxidored_molyb"/>
    <property type="match status" value="1"/>
</dbReference>
<evidence type="ECO:0000256" key="3">
    <source>
        <dbReference type="ARBA" id="ARBA00022723"/>
    </source>
</evidence>
<dbReference type="GO" id="GO:0030151">
    <property type="term" value="F:molybdenum ion binding"/>
    <property type="evidence" value="ECO:0007669"/>
    <property type="project" value="InterPro"/>
</dbReference>
<evidence type="ECO:0000256" key="1">
    <source>
        <dbReference type="ARBA" id="ARBA00001924"/>
    </source>
</evidence>
<protein>
    <recommendedName>
        <fullName evidence="8">Sulfite oxidase</fullName>
    </recommendedName>
</protein>
<dbReference type="SUPFAM" id="SSF56524">
    <property type="entry name" value="Oxidoreductase molybdopterin-binding domain"/>
    <property type="match status" value="1"/>
</dbReference>
<keyword evidence="4" id="KW-0560">Oxidoreductase</keyword>
<comment type="cofactor">
    <cofactor evidence="1">
        <name>Mo-molybdopterin</name>
        <dbReference type="ChEBI" id="CHEBI:71302"/>
    </cofactor>
</comment>
<reference evidence="7" key="1">
    <citation type="submission" date="2020-02" db="EMBL/GenBank/DDBJ databases">
        <authorList>
            <person name="Meier V. D."/>
        </authorList>
    </citation>
    <scope>NUCLEOTIDE SEQUENCE</scope>
    <source>
        <strain evidence="7">AVDCRST_MAG28</strain>
    </source>
</reference>
<dbReference type="GO" id="GO:0006790">
    <property type="term" value="P:sulfur compound metabolic process"/>
    <property type="evidence" value="ECO:0007669"/>
    <property type="project" value="TreeGrafter"/>
</dbReference>
<evidence type="ECO:0000313" key="7">
    <source>
        <dbReference type="EMBL" id="CAA9463328.1"/>
    </source>
</evidence>
<accession>A0A6J4RBW9</accession>
<sequence length="362" mass="39836">MQPPDKHPGMIVQDQQPFNAESPLGMLRQSFLTPEEIFYIRNHGSIPEVDPTSYRLTVSGMVESPLNLSLQELRNEFPEETVTATVQCAGNRRYGLMEAREIPGETPWGAGAIGNARWTGVPLREVLMAAGVEEAARHIAFSGLDEIEEGWSPNFGGSIPLYKGMSPEVLLAYEMNGEALSPEHGIPLRVVVPGFLGARSVKWLSGITLQEAPSDNYFQAHEYKLFPPYTVEQPDHPSEGFALGETPINAVTCEPLDGSSVRAAHVTCRGYAVAGGGRRIERVDLTTDGGQTWVGAELREGEEYAWAWRFWEATLELNSGEHRIAVRAVDSAADTQPESAASIWNFKGYANNSWHRITVNAR</sequence>
<organism evidence="7">
    <name type="scientific">uncultured Rubrobacteraceae bacterium</name>
    <dbReference type="NCBI Taxonomy" id="349277"/>
    <lineage>
        <taxon>Bacteria</taxon>
        <taxon>Bacillati</taxon>
        <taxon>Actinomycetota</taxon>
        <taxon>Rubrobacteria</taxon>
        <taxon>Rubrobacterales</taxon>
        <taxon>Rubrobacteraceae</taxon>
        <taxon>environmental samples</taxon>
    </lineage>
</organism>
<keyword evidence="2" id="KW-0500">Molybdenum</keyword>
<gene>
    <name evidence="7" type="ORF">AVDCRST_MAG28-3697</name>
</gene>
<feature type="domain" description="Moybdenum cofactor oxidoreductase dimerisation" evidence="6">
    <location>
        <begin position="245"/>
        <end position="360"/>
    </location>
</feature>
<dbReference type="Gene3D" id="3.90.420.10">
    <property type="entry name" value="Oxidoreductase, molybdopterin-binding domain"/>
    <property type="match status" value="1"/>
</dbReference>
<dbReference type="Gene3D" id="2.60.40.650">
    <property type="match status" value="1"/>
</dbReference>
<evidence type="ECO:0000259" key="6">
    <source>
        <dbReference type="Pfam" id="PF03404"/>
    </source>
</evidence>
<dbReference type="InterPro" id="IPR000572">
    <property type="entry name" value="OxRdtase_Mopterin-bd_dom"/>
</dbReference>
<dbReference type="FunFam" id="3.90.420.10:FF:000002">
    <property type="entry name" value="sulfite oxidase, mitochondrial"/>
    <property type="match status" value="1"/>
</dbReference>
<dbReference type="GO" id="GO:0008482">
    <property type="term" value="F:sulfite oxidase activity"/>
    <property type="evidence" value="ECO:0007669"/>
    <property type="project" value="TreeGrafter"/>
</dbReference>
<name>A0A6J4RBW9_9ACTN</name>
<keyword evidence="3" id="KW-0479">Metal-binding</keyword>
<proteinExistence type="predicted"/>
<dbReference type="Pfam" id="PF03404">
    <property type="entry name" value="Mo-co_dimer"/>
    <property type="match status" value="1"/>
</dbReference>
<evidence type="ECO:0000259" key="5">
    <source>
        <dbReference type="Pfam" id="PF00174"/>
    </source>
</evidence>
<dbReference type="InterPro" id="IPR014756">
    <property type="entry name" value="Ig_E-set"/>
</dbReference>
<dbReference type="InterPro" id="IPR036374">
    <property type="entry name" value="OxRdtase_Mopterin-bd_sf"/>
</dbReference>
<dbReference type="InterPro" id="IPR005066">
    <property type="entry name" value="MoCF_OxRdtse_dimer"/>
</dbReference>
<evidence type="ECO:0000256" key="2">
    <source>
        <dbReference type="ARBA" id="ARBA00022505"/>
    </source>
</evidence>